<dbReference type="SUPFAM" id="SSF52266">
    <property type="entry name" value="SGNH hydrolase"/>
    <property type="match status" value="1"/>
</dbReference>
<accession>A0A9W6FPK9</accession>
<evidence type="ECO:0000259" key="2">
    <source>
        <dbReference type="Pfam" id="PF13472"/>
    </source>
</evidence>
<evidence type="ECO:0000313" key="4">
    <source>
        <dbReference type="Proteomes" id="UP001144396"/>
    </source>
</evidence>
<dbReference type="InterPro" id="IPR013830">
    <property type="entry name" value="SGNH_hydro"/>
</dbReference>
<feature type="domain" description="SGNH hydrolase-type esterase" evidence="2">
    <location>
        <begin position="123"/>
        <end position="344"/>
    </location>
</feature>
<dbReference type="InterPro" id="IPR036514">
    <property type="entry name" value="SGNH_hydro_sf"/>
</dbReference>
<dbReference type="EMBL" id="BSDP01000001">
    <property type="protein sequence ID" value="GLI27631.1"/>
    <property type="molecule type" value="Genomic_DNA"/>
</dbReference>
<gene>
    <name evidence="3" type="ORF">ARHIZOSPH14_18730</name>
</gene>
<feature type="compositionally biased region" description="Low complexity" evidence="1">
    <location>
        <begin position="48"/>
        <end position="104"/>
    </location>
</feature>
<name>A0A9W6FPK9_9MICO</name>
<dbReference type="Proteomes" id="UP001144396">
    <property type="component" value="Unassembled WGS sequence"/>
</dbReference>
<feature type="region of interest" description="Disordered" evidence="1">
    <location>
        <begin position="31"/>
        <end position="115"/>
    </location>
</feature>
<comment type="caution">
    <text evidence="3">The sequence shown here is derived from an EMBL/GenBank/DDBJ whole genome shotgun (WGS) entry which is preliminary data.</text>
</comment>
<keyword evidence="4" id="KW-1185">Reference proteome</keyword>
<reference evidence="3" key="1">
    <citation type="submission" date="2022-12" db="EMBL/GenBank/DDBJ databases">
        <title>Reference genome sequencing for broad-spectrum identification of bacterial and archaeal isolates by mass spectrometry.</title>
        <authorList>
            <person name="Sekiguchi Y."/>
            <person name="Tourlousse D.M."/>
        </authorList>
    </citation>
    <scope>NUCLEOTIDE SEQUENCE</scope>
    <source>
        <strain evidence="3">14</strain>
    </source>
</reference>
<sequence length="358" mass="36917">MTRHRPAGAPAAVAVIISTVIAVGLIASPALGAPPEGKGGGNGKGKNKPTPTVIETTTPPPTETTAPPTETTAPPTETTAPPTETTAPPTETTAPPTETTAPPTETTPPPTDPAALPAIMAGVGDSITVAYDADGSGSYPQYSWSTGGSSSVQSHATRLRAAGASDLVAYNDAVVGAQAADLAPQVNQAIAQGADYLTVQIGANDACTSTVDGMTRTDEFSASVAGALGTFADQRPDAEILLTTVPNLKRMWALSKDNGWARFIWSIGSVCQSMLQNPTSTTTASEERRDAVQARVDEYNAELEAICDAIATCTFDDYTVADYQFTSSHISTFDYFHPSVSGQATLAAITWPYSAYAG</sequence>
<dbReference type="AlphaFoldDB" id="A0A9W6FPK9"/>
<proteinExistence type="predicted"/>
<dbReference type="Pfam" id="PF13472">
    <property type="entry name" value="Lipase_GDSL_2"/>
    <property type="match status" value="1"/>
</dbReference>
<organism evidence="3 4">
    <name type="scientific">Agromyces rhizosphaerae</name>
    <dbReference type="NCBI Taxonomy" id="88374"/>
    <lineage>
        <taxon>Bacteria</taxon>
        <taxon>Bacillati</taxon>
        <taxon>Actinomycetota</taxon>
        <taxon>Actinomycetes</taxon>
        <taxon>Micrococcales</taxon>
        <taxon>Microbacteriaceae</taxon>
        <taxon>Agromyces</taxon>
    </lineage>
</organism>
<protein>
    <recommendedName>
        <fullName evidence="2">SGNH hydrolase-type esterase domain-containing protein</fullName>
    </recommendedName>
</protein>
<evidence type="ECO:0000256" key="1">
    <source>
        <dbReference type="SAM" id="MobiDB-lite"/>
    </source>
</evidence>
<evidence type="ECO:0000313" key="3">
    <source>
        <dbReference type="EMBL" id="GLI27631.1"/>
    </source>
</evidence>
<dbReference type="Gene3D" id="3.40.50.1110">
    <property type="entry name" value="SGNH hydrolase"/>
    <property type="match status" value="1"/>
</dbReference>
<dbReference type="RefSeq" id="WP_281884332.1">
    <property type="nucleotide sequence ID" value="NZ_BSDP01000001.1"/>
</dbReference>